<evidence type="ECO:0000313" key="1">
    <source>
        <dbReference type="EMBL" id="QEX19327.1"/>
    </source>
</evidence>
<proteinExistence type="predicted"/>
<sequence>MDALMRSMISAGPPAKRPPHIVLEPLLAAGLSAPLFLLVPLDAAGLSRLDFTVIGAEAWR</sequence>
<dbReference type="KEGG" id="htq:FRZ44_46400"/>
<dbReference type="Proteomes" id="UP000326202">
    <property type="component" value="Chromosome"/>
</dbReference>
<dbReference type="EMBL" id="CP042906">
    <property type="protein sequence ID" value="QEX19327.1"/>
    <property type="molecule type" value="Genomic_DNA"/>
</dbReference>
<name>A0A5J6MQD1_9PROT</name>
<protein>
    <submittedName>
        <fullName evidence="1">Uncharacterized protein</fullName>
    </submittedName>
</protein>
<dbReference type="AlphaFoldDB" id="A0A5J6MQD1"/>
<organism evidence="1 2">
    <name type="scientific">Hypericibacter terrae</name>
    <dbReference type="NCBI Taxonomy" id="2602015"/>
    <lineage>
        <taxon>Bacteria</taxon>
        <taxon>Pseudomonadati</taxon>
        <taxon>Pseudomonadota</taxon>
        <taxon>Alphaproteobacteria</taxon>
        <taxon>Rhodospirillales</taxon>
        <taxon>Dongiaceae</taxon>
        <taxon>Hypericibacter</taxon>
    </lineage>
</organism>
<gene>
    <name evidence="1" type="ORF">FRZ44_46400</name>
</gene>
<evidence type="ECO:0000313" key="2">
    <source>
        <dbReference type="Proteomes" id="UP000326202"/>
    </source>
</evidence>
<accession>A0A5J6MQD1</accession>
<keyword evidence="2" id="KW-1185">Reference proteome</keyword>
<reference evidence="1 2" key="1">
    <citation type="submission" date="2019-08" db="EMBL/GenBank/DDBJ databases">
        <title>Hyperibacter terrae gen. nov., sp. nov. and Hyperibacter viscosus sp. nov., two new members in the family Rhodospirillaceae isolated from the rhizosphere of Hypericum perforatum.</title>
        <authorList>
            <person name="Noviana Z."/>
        </authorList>
    </citation>
    <scope>NUCLEOTIDE SEQUENCE [LARGE SCALE GENOMIC DNA]</scope>
    <source>
        <strain evidence="1 2">R5913</strain>
    </source>
</reference>